<dbReference type="Gene3D" id="3.10.310.20">
    <property type="entry name" value="DHHA2 domain"/>
    <property type="match status" value="1"/>
</dbReference>
<comment type="similarity">
    <text evidence="2">Belongs to the PPase class C family. Prune subfamily.</text>
</comment>
<reference evidence="7" key="1">
    <citation type="submission" date="2015-12" db="EMBL/GenBank/DDBJ databases">
        <title>De novo transcriptome assembly of four potential Pierce s Disease insect vectors from Arizona vineyards.</title>
        <authorList>
            <person name="Tassone E.E."/>
        </authorList>
    </citation>
    <scope>NUCLEOTIDE SEQUENCE</scope>
</reference>
<dbReference type="PANTHER" id="PTHR12112">
    <property type="entry name" value="BNIP - RELATED"/>
    <property type="match status" value="1"/>
</dbReference>
<dbReference type="GO" id="GO:0046872">
    <property type="term" value="F:metal ion binding"/>
    <property type="evidence" value="ECO:0007669"/>
    <property type="project" value="UniProtKB-KW"/>
</dbReference>
<sequence length="365" mass="41010">MNSFLLETKKSLDKLSTFKKVKIILGNESCDLDSTVSSVVYSFLLSHLLKTSQTIIIPVINVRENDFKIKTEVIYFCEDCGIDSKNFIFRDQINLNNLKNSGVLELVLIDHHTLVADNEELRSTVTEVIDHRPRDPTSHFRDDAIICIENVGSCATIIARHIFETDPSIMNPNIAKLLYGTIVLDTACLSFDAGIAKPLDFEITDKLLHICDKSISKEKIFKDISTARANISGLTIQQIIKKDLKTVSGIPIIGLPILVKDFLLQPNVSAAISQFCTDREHNLAVFMGLNVGSEQIQRDFAIYKHVKNADDLALNLINNLQRNNFDLEEISIPNLSHQFNVFKQNNSKFSRKKLLPIVKAVAQSI</sequence>
<dbReference type="InterPro" id="IPR004097">
    <property type="entry name" value="DHHA2"/>
</dbReference>
<dbReference type="SMART" id="SM01131">
    <property type="entry name" value="DHHA2"/>
    <property type="match status" value="1"/>
</dbReference>
<organism evidence="7">
    <name type="scientific">Clastoptera arizonana</name>
    <name type="common">Arizona spittle bug</name>
    <dbReference type="NCBI Taxonomy" id="38151"/>
    <lineage>
        <taxon>Eukaryota</taxon>
        <taxon>Metazoa</taxon>
        <taxon>Ecdysozoa</taxon>
        <taxon>Arthropoda</taxon>
        <taxon>Hexapoda</taxon>
        <taxon>Insecta</taxon>
        <taxon>Pterygota</taxon>
        <taxon>Neoptera</taxon>
        <taxon>Paraneoptera</taxon>
        <taxon>Hemiptera</taxon>
        <taxon>Auchenorrhyncha</taxon>
        <taxon>Cercopoidea</taxon>
        <taxon>Clastopteridae</taxon>
        <taxon>Clastoptera</taxon>
    </lineage>
</organism>
<dbReference type="PANTHER" id="PTHR12112:SF39">
    <property type="entry name" value="EG:152A3.5 PROTEIN (FBGN0003116_PN PROTEIN)"/>
    <property type="match status" value="1"/>
</dbReference>
<evidence type="ECO:0000256" key="3">
    <source>
        <dbReference type="ARBA" id="ARBA00022723"/>
    </source>
</evidence>
<protein>
    <recommendedName>
        <fullName evidence="6">DHHA2 domain-containing protein</fullName>
    </recommendedName>
</protein>
<dbReference type="GO" id="GO:0005737">
    <property type="term" value="C:cytoplasm"/>
    <property type="evidence" value="ECO:0007669"/>
    <property type="project" value="InterPro"/>
</dbReference>
<dbReference type="InterPro" id="IPR038222">
    <property type="entry name" value="DHHA2_dom_sf"/>
</dbReference>
<dbReference type="AlphaFoldDB" id="A0A1B6E685"/>
<dbReference type="SUPFAM" id="SSF64182">
    <property type="entry name" value="DHH phosphoesterases"/>
    <property type="match status" value="1"/>
</dbReference>
<feature type="domain" description="DHHA2" evidence="6">
    <location>
        <begin position="221"/>
        <end position="362"/>
    </location>
</feature>
<evidence type="ECO:0000313" key="7">
    <source>
        <dbReference type="EMBL" id="JAS33425.1"/>
    </source>
</evidence>
<keyword evidence="4" id="KW-0378">Hydrolase</keyword>
<dbReference type="Pfam" id="PF01368">
    <property type="entry name" value="DHH"/>
    <property type="match status" value="1"/>
</dbReference>
<proteinExistence type="inferred from homology"/>
<evidence type="ECO:0000256" key="1">
    <source>
        <dbReference type="ARBA" id="ARBA00001936"/>
    </source>
</evidence>
<accession>A0A1B6E685</accession>
<evidence type="ECO:0000256" key="4">
    <source>
        <dbReference type="ARBA" id="ARBA00022801"/>
    </source>
</evidence>
<keyword evidence="3" id="KW-0479">Metal-binding</keyword>
<name>A0A1B6E685_9HEMI</name>
<evidence type="ECO:0000256" key="2">
    <source>
        <dbReference type="ARBA" id="ARBA00010331"/>
    </source>
</evidence>
<keyword evidence="5" id="KW-0464">Manganese</keyword>
<dbReference type="GO" id="GO:0004309">
    <property type="term" value="F:exopolyphosphatase activity"/>
    <property type="evidence" value="ECO:0007669"/>
    <property type="project" value="TreeGrafter"/>
</dbReference>
<dbReference type="InterPro" id="IPR038763">
    <property type="entry name" value="DHH_sf"/>
</dbReference>
<dbReference type="Pfam" id="PF02833">
    <property type="entry name" value="DHHA2"/>
    <property type="match status" value="1"/>
</dbReference>
<comment type="cofactor">
    <cofactor evidence="1">
        <name>Mn(2+)</name>
        <dbReference type="ChEBI" id="CHEBI:29035"/>
    </cofactor>
</comment>
<dbReference type="Gene3D" id="3.90.1640.10">
    <property type="entry name" value="inorganic pyrophosphatase (n-terminal core)"/>
    <property type="match status" value="1"/>
</dbReference>
<evidence type="ECO:0000259" key="6">
    <source>
        <dbReference type="SMART" id="SM01131"/>
    </source>
</evidence>
<evidence type="ECO:0000256" key="5">
    <source>
        <dbReference type="ARBA" id="ARBA00023211"/>
    </source>
</evidence>
<dbReference type="EMBL" id="GEDC01003873">
    <property type="protein sequence ID" value="JAS33425.1"/>
    <property type="molecule type" value="Transcribed_RNA"/>
</dbReference>
<gene>
    <name evidence="7" type="ORF">g.10062</name>
</gene>
<dbReference type="InterPro" id="IPR001667">
    <property type="entry name" value="DDH_dom"/>
</dbReference>